<dbReference type="RefSeq" id="WP_125029595.1">
    <property type="nucleotide sequence ID" value="NZ_JAPXVP010000003.1"/>
</dbReference>
<name>A0A425Y500_9BACT</name>
<accession>A0A425Y500</accession>
<evidence type="ECO:0000313" key="2">
    <source>
        <dbReference type="EMBL" id="RRG23557.1"/>
    </source>
</evidence>
<feature type="signal peptide" evidence="1">
    <location>
        <begin position="1"/>
        <end position="21"/>
    </location>
</feature>
<keyword evidence="3" id="KW-1185">Reference proteome</keyword>
<organism evidence="2 3">
    <name type="scientific">Ancylomarina euxinus</name>
    <dbReference type="NCBI Taxonomy" id="2283627"/>
    <lineage>
        <taxon>Bacteria</taxon>
        <taxon>Pseudomonadati</taxon>
        <taxon>Bacteroidota</taxon>
        <taxon>Bacteroidia</taxon>
        <taxon>Marinilabiliales</taxon>
        <taxon>Marinifilaceae</taxon>
        <taxon>Ancylomarina</taxon>
    </lineage>
</organism>
<comment type="caution">
    <text evidence="2">The sequence shown here is derived from an EMBL/GenBank/DDBJ whole genome shotgun (WGS) entry which is preliminary data.</text>
</comment>
<dbReference type="EMBL" id="QQWG01000003">
    <property type="protein sequence ID" value="RRG23557.1"/>
    <property type="molecule type" value="Genomic_DNA"/>
</dbReference>
<dbReference type="Proteomes" id="UP000285794">
    <property type="component" value="Unassembled WGS sequence"/>
</dbReference>
<protein>
    <submittedName>
        <fullName evidence="2">Uncharacterized protein</fullName>
    </submittedName>
</protein>
<evidence type="ECO:0000256" key="1">
    <source>
        <dbReference type="SAM" id="SignalP"/>
    </source>
</evidence>
<reference evidence="2 3" key="1">
    <citation type="submission" date="2018-07" db="EMBL/GenBank/DDBJ databases">
        <title>Draft genome sequence of Ancylomarina sp. M1P.</title>
        <authorList>
            <person name="Yadav S."/>
            <person name="Villanueva L."/>
            <person name="Damste J.S.S."/>
        </authorList>
    </citation>
    <scope>NUCLEOTIDE SEQUENCE [LARGE SCALE GENOMIC DNA]</scope>
    <source>
        <strain evidence="2 3">M1P</strain>
    </source>
</reference>
<sequence length="302" mass="31840">MKNIYKLLIALVVLVSSAELAKAQSSTFEKPWPGSTHTYGFDNIAGGSTTTWYISRAATLGAAPITFADPADSEFTLSTVDGTIVADASGNLSGTAISDVKIFWTGKATGTYYLFVNVEKDGCSNVKGIKIDVQTGLFNAILADVTGSDNPGTVDPLDAGNDIITETCPDQSTISPIVNLTPDSYSLGTSKIVYRVNREYTNTTNGWQVAFTNLRADATILSVIEAGGKDITASFPYVVAGDQDYVLVTVTVKNELSTLDVVLTLDKVLTKDLVTMAEDSGAGDSATHTFKAMPTIGAMNGN</sequence>
<evidence type="ECO:0000313" key="3">
    <source>
        <dbReference type="Proteomes" id="UP000285794"/>
    </source>
</evidence>
<feature type="chain" id="PRO_5019105108" evidence="1">
    <location>
        <begin position="22"/>
        <end position="302"/>
    </location>
</feature>
<dbReference type="AlphaFoldDB" id="A0A425Y500"/>
<keyword evidence="1" id="KW-0732">Signal</keyword>
<proteinExistence type="predicted"/>
<gene>
    <name evidence="2" type="ORF">DWB61_03960</name>
</gene>